<feature type="domain" description="FAS1-like dehydratase" evidence="1">
    <location>
        <begin position="34"/>
        <end position="156"/>
    </location>
</feature>
<dbReference type="InterPro" id="IPR029069">
    <property type="entry name" value="HotDog_dom_sf"/>
</dbReference>
<sequence length="169" mass="18316">MSASNLISSTENRAAALAGTPRMGQGFVWQDLRMGQQLRTFRRTVTETDLVNFINTTGMLEAIFIEDGYDGGAIQGRPVPGALTYTLIEGFILQSMIQGTGLAMLELHQKILAPVVVGDTVEALVEVTDIKPTSKGGRAVVTSRIEVYNQRQEQVMVYTAVRLLAGRGA</sequence>
<dbReference type="PANTHER" id="PTHR43664:SF1">
    <property type="entry name" value="BETA-METHYLMALYL-COA DEHYDRATASE"/>
    <property type="match status" value="1"/>
</dbReference>
<dbReference type="Pfam" id="PF13452">
    <property type="entry name" value="FAS1_DH_region"/>
    <property type="match status" value="1"/>
</dbReference>
<dbReference type="EMBL" id="JACHKZ010000020">
    <property type="protein sequence ID" value="MBB6578920.1"/>
    <property type="molecule type" value="Genomic_DNA"/>
</dbReference>
<organism evidence="2 3">
    <name type="scientific">Comamonas odontotermitis</name>
    <dbReference type="NCBI Taxonomy" id="379895"/>
    <lineage>
        <taxon>Bacteria</taxon>
        <taxon>Pseudomonadati</taxon>
        <taxon>Pseudomonadota</taxon>
        <taxon>Betaproteobacteria</taxon>
        <taxon>Burkholderiales</taxon>
        <taxon>Comamonadaceae</taxon>
        <taxon>Comamonas</taxon>
    </lineage>
</organism>
<proteinExistence type="predicted"/>
<evidence type="ECO:0000313" key="3">
    <source>
        <dbReference type="Proteomes" id="UP000562492"/>
    </source>
</evidence>
<evidence type="ECO:0000313" key="2">
    <source>
        <dbReference type="EMBL" id="MBB6578920.1"/>
    </source>
</evidence>
<name>A0ABR6RIC3_9BURK</name>
<dbReference type="Proteomes" id="UP000562492">
    <property type="component" value="Unassembled WGS sequence"/>
</dbReference>
<dbReference type="Gene3D" id="3.10.129.10">
    <property type="entry name" value="Hotdog Thioesterase"/>
    <property type="match status" value="1"/>
</dbReference>
<dbReference type="PANTHER" id="PTHR43664">
    <property type="entry name" value="MONOAMINE OXIDASE-RELATED"/>
    <property type="match status" value="1"/>
</dbReference>
<dbReference type="CDD" id="cd03441">
    <property type="entry name" value="R_hydratase_like"/>
    <property type="match status" value="1"/>
</dbReference>
<gene>
    <name evidence="2" type="ORF">HNP33_003025</name>
</gene>
<dbReference type="InterPro" id="IPR039569">
    <property type="entry name" value="FAS1-like_DH_region"/>
</dbReference>
<comment type="caution">
    <text evidence="2">The sequence shown here is derived from an EMBL/GenBank/DDBJ whole genome shotgun (WGS) entry which is preliminary data.</text>
</comment>
<keyword evidence="3" id="KW-1185">Reference proteome</keyword>
<dbReference type="RefSeq" id="WP_184709715.1">
    <property type="nucleotide sequence ID" value="NZ_JACHKZ010000020.1"/>
</dbReference>
<protein>
    <submittedName>
        <fullName evidence="2">Acyl dehydratase</fullName>
    </submittedName>
</protein>
<accession>A0ABR6RIC3</accession>
<dbReference type="InterPro" id="IPR052342">
    <property type="entry name" value="MCH/BMMD"/>
</dbReference>
<dbReference type="SUPFAM" id="SSF54637">
    <property type="entry name" value="Thioesterase/thiol ester dehydrase-isomerase"/>
    <property type="match status" value="1"/>
</dbReference>
<evidence type="ECO:0000259" key="1">
    <source>
        <dbReference type="Pfam" id="PF13452"/>
    </source>
</evidence>
<reference evidence="2 3" key="1">
    <citation type="submission" date="2020-08" db="EMBL/GenBank/DDBJ databases">
        <title>Functional genomics of gut bacteria from endangered species of beetles.</title>
        <authorList>
            <person name="Carlos-Shanley C."/>
        </authorList>
    </citation>
    <scope>NUCLEOTIDE SEQUENCE [LARGE SCALE GENOMIC DNA]</scope>
    <source>
        <strain evidence="2 3">S00124</strain>
    </source>
</reference>